<proteinExistence type="predicted"/>
<organism evidence="1 2">
    <name type="scientific">Algibacter luteus</name>
    <dbReference type="NCBI Taxonomy" id="1178825"/>
    <lineage>
        <taxon>Bacteria</taxon>
        <taxon>Pseudomonadati</taxon>
        <taxon>Bacteroidota</taxon>
        <taxon>Flavobacteriia</taxon>
        <taxon>Flavobacteriales</taxon>
        <taxon>Flavobacteriaceae</taxon>
        <taxon>Algibacter</taxon>
    </lineage>
</organism>
<reference evidence="1 2" key="1">
    <citation type="submission" date="2016-11" db="EMBL/GenBank/DDBJ databases">
        <authorList>
            <person name="Jaros S."/>
            <person name="Januszkiewicz K."/>
            <person name="Wedrychowicz H."/>
        </authorList>
    </citation>
    <scope>NUCLEOTIDE SEQUENCE [LARGE SCALE GENOMIC DNA]</scope>
    <source>
        <strain evidence="1 2">CGMCC 1.12213</strain>
    </source>
</reference>
<keyword evidence="2" id="KW-1185">Reference proteome</keyword>
<sequence>MKKFIYLILVLAISFSCKQNQSTKKDLNPIDKEPTAAQKIANAHGFEHWQHVSEIAFTFAEKRSWIWQPKTNEVTLITAKDTVSFNRKAMDSIAMNVDKAFINDKFWLLIPFQLVWDTSAQISEPVKAESPVHKTLMQKITLTYPNEGGYTPGDAYDIYFDDNYVIKEWVFRKGNQAEPSLANTFEKYQDFNGLKLAEDHKKGDDDWNLKLENIRVVLE</sequence>
<dbReference type="AlphaFoldDB" id="A0A1M6GAW1"/>
<dbReference type="RefSeq" id="WP_019387847.1">
    <property type="nucleotide sequence ID" value="NZ_ALIH01000008.1"/>
</dbReference>
<name>A0A1M6GAW1_9FLAO</name>
<dbReference type="EMBL" id="FQYK01000007">
    <property type="protein sequence ID" value="SHJ07090.1"/>
    <property type="molecule type" value="Genomic_DNA"/>
</dbReference>
<protein>
    <submittedName>
        <fullName evidence="1">Uncharacterized protein</fullName>
    </submittedName>
</protein>
<gene>
    <name evidence="1" type="ORF">SAMN05216261_2705</name>
</gene>
<dbReference type="OrthoDB" id="892266at2"/>
<dbReference type="PROSITE" id="PS51257">
    <property type="entry name" value="PROKAR_LIPOPROTEIN"/>
    <property type="match status" value="1"/>
</dbReference>
<dbReference type="Proteomes" id="UP000184396">
    <property type="component" value="Unassembled WGS sequence"/>
</dbReference>
<evidence type="ECO:0000313" key="1">
    <source>
        <dbReference type="EMBL" id="SHJ07090.1"/>
    </source>
</evidence>
<dbReference type="eggNOG" id="ENOG502ZBPA">
    <property type="taxonomic scope" value="Bacteria"/>
</dbReference>
<dbReference type="STRING" id="1178825.SAMN05216261_2705"/>
<evidence type="ECO:0000313" key="2">
    <source>
        <dbReference type="Proteomes" id="UP000184396"/>
    </source>
</evidence>
<accession>A0A1M6GAW1</accession>